<feature type="transmembrane region" description="Helical" evidence="2">
    <location>
        <begin position="61"/>
        <end position="80"/>
    </location>
</feature>
<feature type="transmembrane region" description="Helical" evidence="2">
    <location>
        <begin position="476"/>
        <end position="495"/>
    </location>
</feature>
<dbReference type="Pfam" id="PF06808">
    <property type="entry name" value="DctM"/>
    <property type="match status" value="2"/>
</dbReference>
<feature type="transmembrane region" description="Helical" evidence="2">
    <location>
        <begin position="560"/>
        <end position="585"/>
    </location>
</feature>
<evidence type="ECO:0000259" key="3">
    <source>
        <dbReference type="Pfam" id="PF06808"/>
    </source>
</evidence>
<dbReference type="PANTHER" id="PTHR43849:SF2">
    <property type="entry name" value="BLL3936 PROTEIN"/>
    <property type="match status" value="1"/>
</dbReference>
<feature type="transmembrane region" description="Helical" evidence="2">
    <location>
        <begin position="661"/>
        <end position="688"/>
    </location>
</feature>
<keyword evidence="2" id="KW-0472">Membrane</keyword>
<accession>A0ABY6IQ25</accession>
<dbReference type="RefSeq" id="WP_264226278.1">
    <property type="nucleotide sequence ID" value="NZ_CP107716.1"/>
</dbReference>
<evidence type="ECO:0000256" key="2">
    <source>
        <dbReference type="SAM" id="Phobius"/>
    </source>
</evidence>
<comment type="function">
    <text evidence="1">Part of the tripartite ATP-independent periplasmic (TRAP) transport system.</text>
</comment>
<feature type="transmembrane region" description="Helical" evidence="2">
    <location>
        <begin position="623"/>
        <end position="641"/>
    </location>
</feature>
<keyword evidence="2" id="KW-1133">Transmembrane helix</keyword>
<feature type="transmembrane region" description="Helical" evidence="2">
    <location>
        <begin position="515"/>
        <end position="548"/>
    </location>
</feature>
<feature type="transmembrane region" description="Helical" evidence="2">
    <location>
        <begin position="116"/>
        <end position="139"/>
    </location>
</feature>
<gene>
    <name evidence="4" type="ORF">OF122_02480</name>
</gene>
<dbReference type="InterPro" id="IPR010656">
    <property type="entry name" value="DctM"/>
</dbReference>
<feature type="domain" description="TRAP C4-dicarboxylate transport system permease DctM subunit" evidence="3">
    <location>
        <begin position="133"/>
        <end position="400"/>
    </location>
</feature>
<proteinExistence type="predicted"/>
<dbReference type="InterPro" id="IPR011853">
    <property type="entry name" value="TRAP_DctM-Dct_fused"/>
</dbReference>
<name>A0ABY6IQ25_9HYPH</name>
<organism evidence="4 5">
    <name type="scientific">Pelagibacterium flavum</name>
    <dbReference type="NCBI Taxonomy" id="2984530"/>
    <lineage>
        <taxon>Bacteria</taxon>
        <taxon>Pseudomonadati</taxon>
        <taxon>Pseudomonadota</taxon>
        <taxon>Alphaproteobacteria</taxon>
        <taxon>Hyphomicrobiales</taxon>
        <taxon>Devosiaceae</taxon>
        <taxon>Pelagibacterium</taxon>
    </lineage>
</organism>
<protein>
    <submittedName>
        <fullName evidence="4">TRAP transporter fused permease subunit</fullName>
    </submittedName>
</protein>
<dbReference type="EMBL" id="CP107716">
    <property type="protein sequence ID" value="UYQ72668.1"/>
    <property type="molecule type" value="Genomic_DNA"/>
</dbReference>
<dbReference type="Proteomes" id="UP001163882">
    <property type="component" value="Chromosome"/>
</dbReference>
<feature type="transmembrane region" description="Helical" evidence="2">
    <location>
        <begin position="33"/>
        <end position="55"/>
    </location>
</feature>
<feature type="transmembrane region" description="Helical" evidence="2">
    <location>
        <begin position="191"/>
        <end position="214"/>
    </location>
</feature>
<feature type="transmembrane region" description="Helical" evidence="2">
    <location>
        <begin position="362"/>
        <end position="389"/>
    </location>
</feature>
<evidence type="ECO:0000313" key="5">
    <source>
        <dbReference type="Proteomes" id="UP001163882"/>
    </source>
</evidence>
<keyword evidence="1" id="KW-1003">Cell membrane</keyword>
<keyword evidence="1" id="KW-0813">Transport</keyword>
<feature type="transmembrane region" description="Helical" evidence="2">
    <location>
        <begin position="148"/>
        <end position="171"/>
    </location>
</feature>
<feature type="transmembrane region" description="Helical" evidence="2">
    <location>
        <begin position="591"/>
        <end position="611"/>
    </location>
</feature>
<evidence type="ECO:0000256" key="1">
    <source>
        <dbReference type="RuleBase" id="RU369079"/>
    </source>
</evidence>
<feature type="transmembrane region" description="Helical" evidence="2">
    <location>
        <begin position="316"/>
        <end position="335"/>
    </location>
</feature>
<dbReference type="PANTHER" id="PTHR43849">
    <property type="entry name" value="BLL3936 PROTEIN"/>
    <property type="match status" value="1"/>
</dbReference>
<feature type="transmembrane region" description="Helical" evidence="2">
    <location>
        <begin position="243"/>
        <end position="267"/>
    </location>
</feature>
<keyword evidence="1" id="KW-0997">Cell inner membrane</keyword>
<feature type="domain" description="TRAP C4-dicarboxylate transport system permease DctM subunit" evidence="3">
    <location>
        <begin position="408"/>
        <end position="622"/>
    </location>
</feature>
<feature type="transmembrane region" description="Helical" evidence="2">
    <location>
        <begin position="427"/>
        <end position="448"/>
    </location>
</feature>
<comment type="subcellular location">
    <subcellularLocation>
        <location evidence="1">Cell inner membrane</location>
        <topology evidence="1">Multi-pass membrane protein</topology>
    </subcellularLocation>
</comment>
<keyword evidence="2" id="KW-0812">Transmembrane</keyword>
<feature type="transmembrane region" description="Helical" evidence="2">
    <location>
        <begin position="87"/>
        <end position="110"/>
    </location>
</feature>
<feature type="transmembrane region" description="Helical" evidence="2">
    <location>
        <begin position="401"/>
        <end position="421"/>
    </location>
</feature>
<keyword evidence="5" id="KW-1185">Reference proteome</keyword>
<dbReference type="NCBIfam" id="TIGR02123">
    <property type="entry name" value="TRAP_fused"/>
    <property type="match status" value="1"/>
</dbReference>
<sequence length="701" mass="73507">MDNAVGSERAGVSDPVETDELDAEGLDRSLPGVLAIALGALSVSYALFHLAVLNFWSIDEWVYRVVHVNMGAILAFVGLKARSREKLLYVALPDLLLVAGAVACSAYVAINLDQLIMRTGVITTAADFACGVVGTLIVLEFARRVSGLVLPVIALLFVAYVFAGPWLPGILRHSGFQPDNLFSFLYSQDAIFGMTVAASSRYIVLFVAFAVFLQASGAGEYFMRLAMALFGAARGGPGKVSVVSGLLFGTVSGSAVANVVASGTFTIPMMRRVGYSRESAGGIEAASSSGGQLAPPIMGAGAFIMAEITGIPYSEIVVAAVLPCLLFYIAIFMTVDMQALRLGLHGIPRSELPKMRALARDAFMLLPLVVLLYLLLSGYSIIAAGTWGLAATLLVMMSREIGLRSEVLALPLILFVVLPWTGMQVNYAGAIATVLSMLAMVALAFLLGKADQLPRVVRTMATTIYRGLADSSRKSLQLISVMACAGIVVGVLGLTGLGGRFSSLLLSVAGDSQVLAFILAMLVSIVLGMGMPTTAAYAIAAAVVAPALQQMGVSALAAHMFVFYCAVISAITPPVAIAAFAGAAIAGGKPWPTSIAAMRFGIAAFVLPFMFYTSPEILLQGAWFETAHVFATALLAIYLIAVAGEGQMFGAIGAMERLFALVAALLLLWSSVSTDIAGLVIAVALLVWTRRNASLRSRRTA</sequence>
<reference evidence="4" key="1">
    <citation type="submission" date="2022-10" db="EMBL/GenBank/DDBJ databases">
        <title>YIM 151497 complete genome.</title>
        <authorList>
            <person name="Chen X."/>
        </authorList>
    </citation>
    <scope>NUCLEOTIDE SEQUENCE</scope>
    <source>
        <strain evidence="4">YIM 151497</strain>
    </source>
</reference>
<evidence type="ECO:0000313" key="4">
    <source>
        <dbReference type="EMBL" id="UYQ72668.1"/>
    </source>
</evidence>